<keyword evidence="3" id="KW-1185">Reference proteome</keyword>
<evidence type="ECO:0000256" key="1">
    <source>
        <dbReference type="SAM" id="Phobius"/>
    </source>
</evidence>
<keyword evidence="1" id="KW-0472">Membrane</keyword>
<accession>A0A368UIQ8</accession>
<keyword evidence="1" id="KW-1133">Transmembrane helix</keyword>
<feature type="transmembrane region" description="Helical" evidence="1">
    <location>
        <begin position="21"/>
        <end position="46"/>
    </location>
</feature>
<organism evidence="2 3">
    <name type="scientific">Marinilabilia salmonicolor</name>
    <dbReference type="NCBI Taxonomy" id="989"/>
    <lineage>
        <taxon>Bacteria</taxon>
        <taxon>Pseudomonadati</taxon>
        <taxon>Bacteroidota</taxon>
        <taxon>Bacteroidia</taxon>
        <taxon>Marinilabiliales</taxon>
        <taxon>Marinilabiliaceae</taxon>
        <taxon>Marinilabilia</taxon>
    </lineage>
</organism>
<evidence type="ECO:0000313" key="3">
    <source>
        <dbReference type="Proteomes" id="UP000252733"/>
    </source>
</evidence>
<feature type="transmembrane region" description="Helical" evidence="1">
    <location>
        <begin position="66"/>
        <end position="91"/>
    </location>
</feature>
<proteinExistence type="predicted"/>
<protein>
    <submittedName>
        <fullName evidence="2">Uncharacterized protein</fullName>
    </submittedName>
</protein>
<name>A0A368UIQ8_9BACT</name>
<sequence>MRIYRYLFFIIYSRWYKKDKDASLATFSSLIELSIYFGANIVGIHLNLALWIGGPMLSTGINKQELLLITIPLMILLCLMNFFLLISNLLYS</sequence>
<dbReference type="EMBL" id="QPIZ01000072">
    <property type="protein sequence ID" value="RCW19793.1"/>
    <property type="molecule type" value="Genomic_DNA"/>
</dbReference>
<dbReference type="AlphaFoldDB" id="A0A368UIQ8"/>
<dbReference type="RefSeq" id="WP_114438230.1">
    <property type="nucleotide sequence ID" value="NZ_QPIZ01000072.1"/>
</dbReference>
<keyword evidence="1" id="KW-0812">Transmembrane</keyword>
<comment type="caution">
    <text evidence="2">The sequence shown here is derived from an EMBL/GenBank/DDBJ whole genome shotgun (WGS) entry which is preliminary data.</text>
</comment>
<reference evidence="2 3" key="1">
    <citation type="submission" date="2018-07" db="EMBL/GenBank/DDBJ databases">
        <title>Freshwater and sediment microbial communities from various areas in North America, analyzing microbe dynamics in response to fracking.</title>
        <authorList>
            <person name="Lamendella R."/>
        </authorList>
    </citation>
    <scope>NUCLEOTIDE SEQUENCE [LARGE SCALE GENOMIC DNA]</scope>
    <source>
        <strain evidence="2 3">160A</strain>
    </source>
</reference>
<evidence type="ECO:0000313" key="2">
    <source>
        <dbReference type="EMBL" id="RCW19793.1"/>
    </source>
</evidence>
<gene>
    <name evidence="2" type="ORF">DFO77_1721</name>
</gene>
<dbReference type="Proteomes" id="UP000252733">
    <property type="component" value="Unassembled WGS sequence"/>
</dbReference>